<protein>
    <submittedName>
        <fullName evidence="7">Pyrethroid hydrolase Ces2e-like</fullName>
    </submittedName>
</protein>
<dbReference type="SUPFAM" id="SSF53474">
    <property type="entry name" value="alpha/beta-Hydrolases"/>
    <property type="match status" value="1"/>
</dbReference>
<reference evidence="7" key="1">
    <citation type="submission" date="2025-08" db="UniProtKB">
        <authorList>
            <consortium name="RefSeq"/>
        </authorList>
    </citation>
    <scope>IDENTIFICATION</scope>
    <source>
        <tissue evidence="7">Muscle</tissue>
    </source>
</reference>
<evidence type="ECO:0000256" key="3">
    <source>
        <dbReference type="SAM" id="Phobius"/>
    </source>
</evidence>
<dbReference type="InterPro" id="IPR029058">
    <property type="entry name" value="AB_hydrolase_fold"/>
</dbReference>
<evidence type="ECO:0000256" key="1">
    <source>
        <dbReference type="ARBA" id="ARBA00005964"/>
    </source>
</evidence>
<keyword evidence="3" id="KW-1133">Transmembrane helix</keyword>
<evidence type="ECO:0000256" key="2">
    <source>
        <dbReference type="ARBA" id="ARBA00023180"/>
    </source>
</evidence>
<keyword evidence="2" id="KW-0325">Glycoprotein</keyword>
<keyword evidence="3" id="KW-0812">Transmembrane</keyword>
<feature type="transmembrane region" description="Helical" evidence="3">
    <location>
        <begin position="614"/>
        <end position="638"/>
    </location>
</feature>
<sequence>MKTLNIQVRLTFLLNVILLIRQCTSTEELQSNPVAANFSKTLPVAETKYGRLRGTVLDLLSNARVVAFLDVPYAEPPVGLRRFKAPVRKDPWTGILSATEFGPLCIQHNRFKIKDLINNKKQSKLINVLPPNQYRQSEDCLSLNIYIPESVFEGVKYSKRSTQTIPVMVYLHGGSNEVSGGRFYPGEWLSSAGGVVVVTMNYRLGPLGFLSTRDRYSPGNYGMFDQVLALKWIQENIQAFGGNPEKVTIFGNGVGSAFVSLHMVSPLSKGLFAAAIAQSGSSVARWAVQRDPFRYATRLARSVDCPKSANTKHLMRCLRRVSASSLARTTRMADALGISFAPVVDGYFLPDYPENLIQQGRYNMVPFMTGFTKDEVSIWMELYEDPTKTKLKEYLKNLLVPKVNNLDNMEALVHAVYTEYVTRGRQPNGLNDSILNATADDIPIDIHILTQILGDAGFKVPCMRHVQLLADHHNMPVYLYEFTYSSSDDWISRDQPWLGAYHESEMYYILGYPQMTIKNAYRTPEDHAVSDMLVKLWSNFAKHGNPTPKEQLNQNNFTWKPYTRDEPVYADLGEQAILRKTDHLGNMNFWINFVPLFTDYPMNNDERIQCNRTVFVITSSFLGLTSFLCITLILYACIQRRHQPGIVLKDPPSYL</sequence>
<comment type="similarity">
    <text evidence="1">Belongs to the type-B carboxylesterase/lipase family.</text>
</comment>
<keyword evidence="4" id="KW-0732">Signal</keyword>
<feature type="domain" description="Carboxylesterase type B" evidence="5">
    <location>
        <begin position="43"/>
        <end position="590"/>
    </location>
</feature>
<organism evidence="6 7">
    <name type="scientific">Limulus polyphemus</name>
    <name type="common">Atlantic horseshoe crab</name>
    <dbReference type="NCBI Taxonomy" id="6850"/>
    <lineage>
        <taxon>Eukaryota</taxon>
        <taxon>Metazoa</taxon>
        <taxon>Ecdysozoa</taxon>
        <taxon>Arthropoda</taxon>
        <taxon>Chelicerata</taxon>
        <taxon>Merostomata</taxon>
        <taxon>Xiphosura</taxon>
        <taxon>Limulidae</taxon>
        <taxon>Limulus</taxon>
    </lineage>
</organism>
<dbReference type="RefSeq" id="XP_013783727.2">
    <property type="nucleotide sequence ID" value="XM_013928273.2"/>
</dbReference>
<keyword evidence="3" id="KW-0472">Membrane</keyword>
<feature type="signal peptide" evidence="4">
    <location>
        <begin position="1"/>
        <end position="26"/>
    </location>
</feature>
<dbReference type="InterPro" id="IPR051093">
    <property type="entry name" value="Neuroligin/BSAL"/>
</dbReference>
<dbReference type="GeneID" id="106467889"/>
<accession>A0ABM1BKD2</accession>
<evidence type="ECO:0000313" key="7">
    <source>
        <dbReference type="RefSeq" id="XP_013783727.2"/>
    </source>
</evidence>
<dbReference type="PANTHER" id="PTHR43903">
    <property type="entry name" value="NEUROLIGIN"/>
    <property type="match status" value="1"/>
</dbReference>
<dbReference type="Proteomes" id="UP000694941">
    <property type="component" value="Unplaced"/>
</dbReference>
<evidence type="ECO:0000313" key="6">
    <source>
        <dbReference type="Proteomes" id="UP000694941"/>
    </source>
</evidence>
<dbReference type="Gene3D" id="3.40.50.1820">
    <property type="entry name" value="alpha/beta hydrolase"/>
    <property type="match status" value="1"/>
</dbReference>
<gene>
    <name evidence="7" type="primary">LOC106467889</name>
</gene>
<evidence type="ECO:0000256" key="4">
    <source>
        <dbReference type="SAM" id="SignalP"/>
    </source>
</evidence>
<evidence type="ECO:0000259" key="5">
    <source>
        <dbReference type="Pfam" id="PF00135"/>
    </source>
</evidence>
<dbReference type="Pfam" id="PF00135">
    <property type="entry name" value="COesterase"/>
    <property type="match status" value="1"/>
</dbReference>
<dbReference type="InterPro" id="IPR002018">
    <property type="entry name" value="CarbesteraseB"/>
</dbReference>
<proteinExistence type="inferred from homology"/>
<keyword evidence="6" id="KW-1185">Reference proteome</keyword>
<feature type="chain" id="PRO_5047081803" evidence="4">
    <location>
        <begin position="27"/>
        <end position="655"/>
    </location>
</feature>
<name>A0ABM1BKD2_LIMPO</name>